<protein>
    <recommendedName>
        <fullName evidence="6">DUF420 domain-containing protein</fullName>
    </recommendedName>
</protein>
<accession>A0AAW7R301</accession>
<evidence type="ECO:0000256" key="1">
    <source>
        <dbReference type="SAM" id="Phobius"/>
    </source>
</evidence>
<dbReference type="EMBL" id="JAGGJB010000006">
    <property type="protein sequence ID" value="MDN7125493.1"/>
    <property type="molecule type" value="Genomic_DNA"/>
</dbReference>
<keyword evidence="1" id="KW-0812">Transmembrane</keyword>
<keyword evidence="1" id="KW-1133">Transmembrane helix</keyword>
<evidence type="ECO:0000313" key="2">
    <source>
        <dbReference type="EMBL" id="MDN7125493.1"/>
    </source>
</evidence>
<dbReference type="Proteomes" id="UP001169492">
    <property type="component" value="Unassembled WGS sequence"/>
</dbReference>
<sequence length="113" mass="12281">MKTLRAHPLHLFAGPLLWAIWYVVLYSGQALGCETAPPPANAGVWTWLNGLLLLHTLVFAMILLYLTWLAHRSTPAASGNGRFILRVSTGVYLVATIAVLAIGLQSVIYPPCV</sequence>
<feature type="transmembrane region" description="Helical" evidence="1">
    <location>
        <begin position="83"/>
        <end position="108"/>
    </location>
</feature>
<evidence type="ECO:0008006" key="6">
    <source>
        <dbReference type="Google" id="ProtNLM"/>
    </source>
</evidence>
<evidence type="ECO:0000313" key="4">
    <source>
        <dbReference type="Proteomes" id="UP001169491"/>
    </source>
</evidence>
<evidence type="ECO:0000313" key="3">
    <source>
        <dbReference type="EMBL" id="MDN7130251.1"/>
    </source>
</evidence>
<dbReference type="Proteomes" id="UP001169491">
    <property type="component" value="Unassembled WGS sequence"/>
</dbReference>
<feature type="transmembrane region" description="Helical" evidence="1">
    <location>
        <begin position="12"/>
        <end position="31"/>
    </location>
</feature>
<dbReference type="EMBL" id="JAGGJC010000004">
    <property type="protein sequence ID" value="MDN7130251.1"/>
    <property type="molecule type" value="Genomic_DNA"/>
</dbReference>
<organism evidence="2 5">
    <name type="scientific">Pseudidiomarina terrestris</name>
    <dbReference type="NCBI Taxonomy" id="2820060"/>
    <lineage>
        <taxon>Bacteria</taxon>
        <taxon>Pseudomonadati</taxon>
        <taxon>Pseudomonadota</taxon>
        <taxon>Gammaproteobacteria</taxon>
        <taxon>Alteromonadales</taxon>
        <taxon>Idiomarinaceae</taxon>
        <taxon>Pseudidiomarina</taxon>
    </lineage>
</organism>
<proteinExistence type="predicted"/>
<gene>
    <name evidence="2" type="ORF">J6I90_11415</name>
    <name evidence="3" type="ORF">J6I92_10230</name>
</gene>
<name>A0AAW7R301_9GAMM</name>
<dbReference type="RefSeq" id="WP_301775021.1">
    <property type="nucleotide sequence ID" value="NZ_JAGGJB010000006.1"/>
</dbReference>
<dbReference type="AlphaFoldDB" id="A0AAW7R301"/>
<keyword evidence="1" id="KW-0472">Membrane</keyword>
<reference evidence="4 5" key="1">
    <citation type="submission" date="2021-03" db="EMBL/GenBank/DDBJ databases">
        <title>Pseudidiomarina terrestris, a new bacterium isolated from saline soil.</title>
        <authorList>
            <person name="Galisteo C."/>
            <person name="De La Haba R."/>
            <person name="Sanchez-Porro C."/>
            <person name="Ventosa A."/>
        </authorList>
    </citation>
    <scope>NUCLEOTIDE SEQUENCE [LARGE SCALE GENOMIC DNA]</scope>
    <source>
        <strain evidence="2 5">1APP75-32.1</strain>
        <strain evidence="4">1APR75-15</strain>
        <strain evidence="3">1ASR75-15</strain>
    </source>
</reference>
<evidence type="ECO:0000313" key="5">
    <source>
        <dbReference type="Proteomes" id="UP001169492"/>
    </source>
</evidence>
<comment type="caution">
    <text evidence="2">The sequence shown here is derived from an EMBL/GenBank/DDBJ whole genome shotgun (WGS) entry which is preliminary data.</text>
</comment>
<keyword evidence="4" id="KW-1185">Reference proteome</keyword>
<feature type="transmembrane region" description="Helical" evidence="1">
    <location>
        <begin position="51"/>
        <end position="71"/>
    </location>
</feature>